<dbReference type="InterPro" id="IPR032675">
    <property type="entry name" value="LRR_dom_sf"/>
</dbReference>
<organism evidence="13 14">
    <name type="scientific">Physcomitrium patens</name>
    <name type="common">Spreading-leaved earth moss</name>
    <name type="synonym">Physcomitrella patens</name>
    <dbReference type="NCBI Taxonomy" id="3218"/>
    <lineage>
        <taxon>Eukaryota</taxon>
        <taxon>Viridiplantae</taxon>
        <taxon>Streptophyta</taxon>
        <taxon>Embryophyta</taxon>
        <taxon>Bryophyta</taxon>
        <taxon>Bryophytina</taxon>
        <taxon>Bryopsida</taxon>
        <taxon>Funariidae</taxon>
        <taxon>Funariales</taxon>
        <taxon>Funariaceae</taxon>
        <taxon>Physcomitrium</taxon>
    </lineage>
</organism>
<evidence type="ECO:0000256" key="5">
    <source>
        <dbReference type="ARBA" id="ARBA00022737"/>
    </source>
</evidence>
<keyword evidence="6" id="KW-1133">Transmembrane helix</keyword>
<dbReference type="Pfam" id="PF00560">
    <property type="entry name" value="LRR_1"/>
    <property type="match status" value="2"/>
</dbReference>
<dbReference type="Gramene" id="Pp3c15_1540V3.2">
    <property type="protein sequence ID" value="Pp3c15_1540V3.2"/>
    <property type="gene ID" value="Pp3c15_1540"/>
</dbReference>
<dbReference type="EMBL" id="ABEU02000015">
    <property type="status" value="NOT_ANNOTATED_CDS"/>
    <property type="molecule type" value="Genomic_DNA"/>
</dbReference>
<dbReference type="FunFam" id="3.30.200.20:FF:000394">
    <property type="entry name" value="Leucine-rich repeat receptor-like protein kinase"/>
    <property type="match status" value="1"/>
</dbReference>
<comment type="catalytic activity">
    <reaction evidence="10">
        <text>L-seryl-[protein] + ATP = O-phospho-L-seryl-[protein] + ADP + H(+)</text>
        <dbReference type="Rhea" id="RHEA:17989"/>
        <dbReference type="Rhea" id="RHEA-COMP:9863"/>
        <dbReference type="Rhea" id="RHEA-COMP:11604"/>
        <dbReference type="ChEBI" id="CHEBI:15378"/>
        <dbReference type="ChEBI" id="CHEBI:29999"/>
        <dbReference type="ChEBI" id="CHEBI:30616"/>
        <dbReference type="ChEBI" id="CHEBI:83421"/>
        <dbReference type="ChEBI" id="CHEBI:456216"/>
        <dbReference type="EC" id="2.7.11.1"/>
    </reaction>
</comment>
<evidence type="ECO:0000313" key="14">
    <source>
        <dbReference type="Proteomes" id="UP000006727"/>
    </source>
</evidence>
<dbReference type="PROSITE" id="PS00108">
    <property type="entry name" value="PROTEIN_KINASE_ST"/>
    <property type="match status" value="1"/>
</dbReference>
<dbReference type="SUPFAM" id="SSF52058">
    <property type="entry name" value="L domain-like"/>
    <property type="match status" value="1"/>
</dbReference>
<dbReference type="GO" id="GO:0005524">
    <property type="term" value="F:ATP binding"/>
    <property type="evidence" value="ECO:0007669"/>
    <property type="project" value="InterPro"/>
</dbReference>
<dbReference type="InterPro" id="IPR024788">
    <property type="entry name" value="Malectin-like_Carb-bd_dom"/>
</dbReference>
<evidence type="ECO:0000313" key="13">
    <source>
        <dbReference type="EnsemblPlants" id="Pp3c15_1540V3.2"/>
    </source>
</evidence>
<evidence type="ECO:0000256" key="9">
    <source>
        <dbReference type="ARBA" id="ARBA00047899"/>
    </source>
</evidence>
<evidence type="ECO:0000256" key="8">
    <source>
        <dbReference type="ARBA" id="ARBA00023170"/>
    </source>
</evidence>
<dbReference type="GO" id="GO:0016020">
    <property type="term" value="C:membrane"/>
    <property type="evidence" value="ECO:0007669"/>
    <property type="project" value="UniProtKB-SubCell"/>
</dbReference>
<dbReference type="Gene3D" id="3.80.10.10">
    <property type="entry name" value="Ribonuclease Inhibitor"/>
    <property type="match status" value="1"/>
</dbReference>
<reference evidence="13 14" key="1">
    <citation type="journal article" date="2008" name="Science">
        <title>The Physcomitrella genome reveals evolutionary insights into the conquest of land by plants.</title>
        <authorList>
            <person name="Rensing S."/>
            <person name="Lang D."/>
            <person name="Zimmer A."/>
            <person name="Terry A."/>
            <person name="Salamov A."/>
            <person name="Shapiro H."/>
            <person name="Nishiyama T."/>
            <person name="Perroud P.-F."/>
            <person name="Lindquist E."/>
            <person name="Kamisugi Y."/>
            <person name="Tanahashi T."/>
            <person name="Sakakibara K."/>
            <person name="Fujita T."/>
            <person name="Oishi K."/>
            <person name="Shin-I T."/>
            <person name="Kuroki Y."/>
            <person name="Toyoda A."/>
            <person name="Suzuki Y."/>
            <person name="Hashimoto A."/>
            <person name="Yamaguchi K."/>
            <person name="Sugano A."/>
            <person name="Kohara Y."/>
            <person name="Fujiyama A."/>
            <person name="Anterola A."/>
            <person name="Aoki S."/>
            <person name="Ashton N."/>
            <person name="Barbazuk W.B."/>
            <person name="Barker E."/>
            <person name="Bennetzen J."/>
            <person name="Bezanilla M."/>
            <person name="Blankenship R."/>
            <person name="Cho S.H."/>
            <person name="Dutcher S."/>
            <person name="Estelle M."/>
            <person name="Fawcett J.A."/>
            <person name="Gundlach H."/>
            <person name="Hanada K."/>
            <person name="Heyl A."/>
            <person name="Hicks K.A."/>
            <person name="Hugh J."/>
            <person name="Lohr M."/>
            <person name="Mayer K."/>
            <person name="Melkozernov A."/>
            <person name="Murata T."/>
            <person name="Nelson D."/>
            <person name="Pils B."/>
            <person name="Prigge M."/>
            <person name="Reiss B."/>
            <person name="Renner T."/>
            <person name="Rombauts S."/>
            <person name="Rushton P."/>
            <person name="Sanderfoot A."/>
            <person name="Schween G."/>
            <person name="Shiu S.-H."/>
            <person name="Stueber K."/>
            <person name="Theodoulou F.L."/>
            <person name="Tu H."/>
            <person name="Van de Peer Y."/>
            <person name="Verrier P.J."/>
            <person name="Waters E."/>
            <person name="Wood A."/>
            <person name="Yang L."/>
            <person name="Cove D."/>
            <person name="Cuming A."/>
            <person name="Hasebe M."/>
            <person name="Lucas S."/>
            <person name="Mishler D.B."/>
            <person name="Reski R."/>
            <person name="Grigoriev I."/>
            <person name="Quatrano R.S."/>
            <person name="Boore J.L."/>
        </authorList>
    </citation>
    <scope>NUCLEOTIDE SEQUENCE [LARGE SCALE GENOMIC DNA]</scope>
    <source>
        <strain evidence="13 14">cv. Gransden 2004</strain>
    </source>
</reference>
<dbReference type="InterPro" id="IPR008271">
    <property type="entry name" value="Ser/Thr_kinase_AS"/>
</dbReference>
<evidence type="ECO:0000256" key="7">
    <source>
        <dbReference type="ARBA" id="ARBA00023136"/>
    </source>
</evidence>
<keyword evidence="8" id="KW-0675">Receptor</keyword>
<comment type="catalytic activity">
    <reaction evidence="9">
        <text>L-threonyl-[protein] + ATP = O-phospho-L-threonyl-[protein] + ADP + H(+)</text>
        <dbReference type="Rhea" id="RHEA:46608"/>
        <dbReference type="Rhea" id="RHEA-COMP:11060"/>
        <dbReference type="Rhea" id="RHEA-COMP:11605"/>
        <dbReference type="ChEBI" id="CHEBI:15378"/>
        <dbReference type="ChEBI" id="CHEBI:30013"/>
        <dbReference type="ChEBI" id="CHEBI:30616"/>
        <dbReference type="ChEBI" id="CHEBI:61977"/>
        <dbReference type="ChEBI" id="CHEBI:456216"/>
        <dbReference type="EC" id="2.7.11.1"/>
    </reaction>
</comment>
<dbReference type="SUPFAM" id="SSF56112">
    <property type="entry name" value="Protein kinase-like (PK-like)"/>
    <property type="match status" value="1"/>
</dbReference>
<evidence type="ECO:0000256" key="1">
    <source>
        <dbReference type="ARBA" id="ARBA00004167"/>
    </source>
</evidence>
<dbReference type="SMART" id="SM00220">
    <property type="entry name" value="S_TKc"/>
    <property type="match status" value="1"/>
</dbReference>
<dbReference type="PROSITE" id="PS50011">
    <property type="entry name" value="PROTEIN_KINASE_DOM"/>
    <property type="match status" value="1"/>
</dbReference>
<dbReference type="PANTHER" id="PTHR45631:SF68">
    <property type="entry name" value="REPEAT FAMILY PROTEIN, PUTATIVE, EXPRESSED-RELATED"/>
    <property type="match status" value="1"/>
</dbReference>
<dbReference type="Pfam" id="PF12819">
    <property type="entry name" value="Malectin_like"/>
    <property type="match status" value="1"/>
</dbReference>
<dbReference type="PROSITE" id="PS51450">
    <property type="entry name" value="LRR"/>
    <property type="match status" value="1"/>
</dbReference>
<reference evidence="13" key="3">
    <citation type="submission" date="2020-12" db="UniProtKB">
        <authorList>
            <consortium name="EnsemblPlants"/>
        </authorList>
    </citation>
    <scope>IDENTIFICATION</scope>
</reference>
<keyword evidence="3" id="KW-0433">Leucine-rich repeat</keyword>
<evidence type="ECO:0000256" key="3">
    <source>
        <dbReference type="ARBA" id="ARBA00022614"/>
    </source>
</evidence>
<reference evidence="13 14" key="2">
    <citation type="journal article" date="2018" name="Plant J.">
        <title>The Physcomitrella patens chromosome-scale assembly reveals moss genome structure and evolution.</title>
        <authorList>
            <person name="Lang D."/>
            <person name="Ullrich K.K."/>
            <person name="Murat F."/>
            <person name="Fuchs J."/>
            <person name="Jenkins J."/>
            <person name="Haas F.B."/>
            <person name="Piednoel M."/>
            <person name="Gundlach H."/>
            <person name="Van Bel M."/>
            <person name="Meyberg R."/>
            <person name="Vives C."/>
            <person name="Morata J."/>
            <person name="Symeonidi A."/>
            <person name="Hiss M."/>
            <person name="Muchero W."/>
            <person name="Kamisugi Y."/>
            <person name="Saleh O."/>
            <person name="Blanc G."/>
            <person name="Decker E.L."/>
            <person name="van Gessel N."/>
            <person name="Grimwood J."/>
            <person name="Hayes R.D."/>
            <person name="Graham S.W."/>
            <person name="Gunter L.E."/>
            <person name="McDaniel S.F."/>
            <person name="Hoernstein S.N.W."/>
            <person name="Larsson A."/>
            <person name="Li F.W."/>
            <person name="Perroud P.F."/>
            <person name="Phillips J."/>
            <person name="Ranjan P."/>
            <person name="Rokshar D.S."/>
            <person name="Rothfels C.J."/>
            <person name="Schneider L."/>
            <person name="Shu S."/>
            <person name="Stevenson D.W."/>
            <person name="Thummler F."/>
            <person name="Tillich M."/>
            <person name="Villarreal Aguilar J.C."/>
            <person name="Widiez T."/>
            <person name="Wong G.K."/>
            <person name="Wymore A."/>
            <person name="Zhang Y."/>
            <person name="Zimmer A.D."/>
            <person name="Quatrano R.S."/>
            <person name="Mayer K.F.X."/>
            <person name="Goodstein D."/>
            <person name="Casacuberta J.M."/>
            <person name="Vandepoele K."/>
            <person name="Reski R."/>
            <person name="Cuming A.C."/>
            <person name="Tuskan G.A."/>
            <person name="Maumus F."/>
            <person name="Salse J."/>
            <person name="Schmutz J."/>
            <person name="Rensing S.A."/>
        </authorList>
    </citation>
    <scope>NUCLEOTIDE SEQUENCE [LARGE SCALE GENOMIC DNA]</scope>
    <source>
        <strain evidence="13 14">cv. Gransden 2004</strain>
    </source>
</reference>
<evidence type="ECO:0000256" key="11">
    <source>
        <dbReference type="SAM" id="MobiDB-lite"/>
    </source>
</evidence>
<dbReference type="InterPro" id="IPR011009">
    <property type="entry name" value="Kinase-like_dom_sf"/>
</dbReference>
<evidence type="ECO:0000256" key="10">
    <source>
        <dbReference type="ARBA" id="ARBA00048679"/>
    </source>
</evidence>
<comment type="subcellular location">
    <subcellularLocation>
        <location evidence="1">Membrane</location>
        <topology evidence="1">Single-pass membrane protein</topology>
    </subcellularLocation>
</comment>
<keyword evidence="4" id="KW-0812">Transmembrane</keyword>
<accession>A0A7I4B1H0</accession>
<evidence type="ECO:0000256" key="2">
    <source>
        <dbReference type="ARBA" id="ARBA00012513"/>
    </source>
</evidence>
<dbReference type="InterPro" id="IPR000719">
    <property type="entry name" value="Prot_kinase_dom"/>
</dbReference>
<protein>
    <recommendedName>
        <fullName evidence="2">non-specific serine/threonine protein kinase</fullName>
        <ecNumber evidence="2">2.7.11.1</ecNumber>
    </recommendedName>
</protein>
<feature type="domain" description="Protein kinase" evidence="12">
    <location>
        <begin position="521"/>
        <end position="801"/>
    </location>
</feature>
<dbReference type="Proteomes" id="UP000006727">
    <property type="component" value="Chromosome 15"/>
</dbReference>
<dbReference type="AlphaFoldDB" id="A0A7I4B1H0"/>
<dbReference type="EC" id="2.7.11.1" evidence="2"/>
<evidence type="ECO:0000256" key="6">
    <source>
        <dbReference type="ARBA" id="ARBA00022989"/>
    </source>
</evidence>
<dbReference type="CDD" id="cd14066">
    <property type="entry name" value="STKc_IRAK"/>
    <property type="match status" value="1"/>
</dbReference>
<feature type="compositionally biased region" description="Basic and acidic residues" evidence="11">
    <location>
        <begin position="833"/>
        <end position="843"/>
    </location>
</feature>
<name>A0A7I4B1H0_PHYPA</name>
<dbReference type="Gene3D" id="3.30.200.20">
    <property type="entry name" value="Phosphorylase Kinase, domain 1"/>
    <property type="match status" value="1"/>
</dbReference>
<dbReference type="PANTHER" id="PTHR45631">
    <property type="entry name" value="OS07G0107800 PROTEIN-RELATED"/>
    <property type="match status" value="1"/>
</dbReference>
<dbReference type="FunFam" id="1.10.510.10:FF:000146">
    <property type="entry name" value="LRR receptor-like serine/threonine-protein kinase IOS1"/>
    <property type="match status" value="1"/>
</dbReference>
<dbReference type="InterPro" id="IPR001611">
    <property type="entry name" value="Leu-rich_rpt"/>
</dbReference>
<evidence type="ECO:0000259" key="12">
    <source>
        <dbReference type="PROSITE" id="PS50011"/>
    </source>
</evidence>
<keyword evidence="14" id="KW-1185">Reference proteome</keyword>
<proteinExistence type="predicted"/>
<dbReference type="Gene3D" id="1.10.510.10">
    <property type="entry name" value="Transferase(Phosphotransferase) domain 1"/>
    <property type="match status" value="1"/>
</dbReference>
<dbReference type="GO" id="GO:0004672">
    <property type="term" value="F:protein kinase activity"/>
    <property type="evidence" value="ECO:0007669"/>
    <property type="project" value="InterPro"/>
</dbReference>
<sequence>AVAAVPVTDGLYSELSSLRYFQEKREKFCYVVPIKPNSTYIIRSSYWYGNYDGTNTPPKFNFAIDSTRISVIDISQLADEPQHAEVIYRTKGTATNISYCLFQDSTSKGTPFISSLVFRQVPDLSYSYSRRLGGNFMILLERLNYGGYAVIRYPDDAFDRLWTPWVEPPTLTTISIVTPVFDSGYFIKPVSEVMQTAITSPTLSLVKLPVNYSTHGLDSISATLYCYIAELDASANATSRSFRLELGGTDGAMLFNPYNDTGGAFISSVWGTAEYLISSDTVVSLIPEPGSIFPPLLNALEIYLNLPDAVAGTNELDDANVSLYFLPAAVNAVAAMEKIKVALRLTGWGGDPCLPVPHSWVSCSPATKSSAARVISVRLSGYNLTGIIPADFANLTALQTLWLDNNKLDGIIPNLQTLQQLKSLHLNDNALIGSIPNSLSFIPTLEELFLQNKNFNGTVPDALKNKPWLKLNINGNPACGPTCSTPFTNSDSGSKPNVGLIVGVVVASFILAVAEIKAATSNFSKQIGSGGFGPVYYGKLANGREVAVKVSDVNSHQGAAEFNNEVQLLSRVHHKNLVSLLGYCQEDGQQMLVYEYLHKGTVREHLWERPLAKEPLDWKQRLDVSLNAAQGLEYLHTGCSPNIIHRDIKSNNILLTDKYVAKVADFGVLRLGPEESSGATHVSTVVKGTIGYLDPEFLSTNQLSVKSDVFTFGVVLLEVLCGRQPINNGLLDKSQSDIVEWVRNLMLAGDIESILDPTIRDCHPNMDSVWKVAELAIQCVEPLGIHRPFMRDVVKQLHEAIVLEDGHLGTFSEMDRSNNTRTSIASAEYNRGNSDEHYSGNDP</sequence>
<dbReference type="FunFam" id="3.80.10.10:FF:001357">
    <property type="entry name" value="Leucine-rich repeat protein kinase family protein"/>
    <property type="match status" value="1"/>
</dbReference>
<keyword evidence="5" id="KW-0677">Repeat</keyword>
<keyword evidence="7" id="KW-0472">Membrane</keyword>
<evidence type="ECO:0000256" key="4">
    <source>
        <dbReference type="ARBA" id="ARBA00022692"/>
    </source>
</evidence>
<dbReference type="EnsemblPlants" id="Pp3c15_1540V3.2">
    <property type="protein sequence ID" value="Pp3c15_1540V3.2"/>
    <property type="gene ID" value="Pp3c15_1540"/>
</dbReference>
<dbReference type="InterPro" id="IPR001245">
    <property type="entry name" value="Ser-Thr/Tyr_kinase_cat_dom"/>
</dbReference>
<feature type="region of interest" description="Disordered" evidence="11">
    <location>
        <begin position="824"/>
        <end position="843"/>
    </location>
</feature>
<dbReference type="Pfam" id="PF07714">
    <property type="entry name" value="PK_Tyr_Ser-Thr"/>
    <property type="match status" value="1"/>
</dbReference>